<evidence type="ECO:0000313" key="3">
    <source>
        <dbReference type="EMBL" id="PGH36542.1"/>
    </source>
</evidence>
<gene>
    <name evidence="3" type="ORF">GX50_00578</name>
</gene>
<dbReference type="VEuPathDB" id="FungiDB:EMCG_06271"/>
<reference evidence="3 4" key="1">
    <citation type="submission" date="2017-10" db="EMBL/GenBank/DDBJ databases">
        <title>Comparative genomics in systemic dimorphic fungi from Ajellomycetaceae.</title>
        <authorList>
            <person name="Munoz J.F."/>
            <person name="Mcewen J.G."/>
            <person name="Clay O.K."/>
            <person name="Cuomo C.A."/>
        </authorList>
    </citation>
    <scope>NUCLEOTIDE SEQUENCE [LARGE SCALE GENOMIC DNA]</scope>
    <source>
        <strain evidence="3 4">UAMH4076</strain>
    </source>
</reference>
<feature type="compositionally biased region" description="Basic and acidic residues" evidence="1">
    <location>
        <begin position="195"/>
        <end position="209"/>
    </location>
</feature>
<keyword evidence="4" id="KW-1185">Reference proteome</keyword>
<comment type="caution">
    <text evidence="3">The sequence shown here is derived from an EMBL/GenBank/DDBJ whole genome shotgun (WGS) entry which is preliminary data.</text>
</comment>
<dbReference type="Proteomes" id="UP000226031">
    <property type="component" value="Unassembled WGS sequence"/>
</dbReference>
<proteinExistence type="predicted"/>
<accession>A0A2B7ZU77</accession>
<name>A0A2B7ZU77_9EURO</name>
<feature type="domain" description="DUF7924" evidence="2">
    <location>
        <begin position="259"/>
        <end position="482"/>
    </location>
</feature>
<evidence type="ECO:0000256" key="1">
    <source>
        <dbReference type="SAM" id="MobiDB-lite"/>
    </source>
</evidence>
<dbReference type="InterPro" id="IPR057684">
    <property type="entry name" value="DUF7924"/>
</dbReference>
<organism evidence="3 4">
    <name type="scientific">[Emmonsia] crescens</name>
    <dbReference type="NCBI Taxonomy" id="73230"/>
    <lineage>
        <taxon>Eukaryota</taxon>
        <taxon>Fungi</taxon>
        <taxon>Dikarya</taxon>
        <taxon>Ascomycota</taxon>
        <taxon>Pezizomycotina</taxon>
        <taxon>Eurotiomycetes</taxon>
        <taxon>Eurotiomycetidae</taxon>
        <taxon>Onygenales</taxon>
        <taxon>Ajellomycetaceae</taxon>
        <taxon>Emergomyces</taxon>
    </lineage>
</organism>
<feature type="compositionally biased region" description="Basic residues" evidence="1">
    <location>
        <begin position="1"/>
        <end position="10"/>
    </location>
</feature>
<dbReference type="STRING" id="73230.A0A2B7ZU77"/>
<evidence type="ECO:0000313" key="4">
    <source>
        <dbReference type="Proteomes" id="UP000226031"/>
    </source>
</evidence>
<feature type="compositionally biased region" description="Basic and acidic residues" evidence="1">
    <location>
        <begin position="47"/>
        <end position="60"/>
    </location>
</feature>
<dbReference type="PANTHER" id="PTHR42470">
    <property type="entry name" value="VAST DOMAIN-CONTAINING PROTEIN"/>
    <property type="match status" value="1"/>
</dbReference>
<dbReference type="PANTHER" id="PTHR42470:SF2">
    <property type="match status" value="1"/>
</dbReference>
<dbReference type="Pfam" id="PF25545">
    <property type="entry name" value="DUF7924"/>
    <property type="match status" value="1"/>
</dbReference>
<feature type="compositionally biased region" description="Low complexity" evidence="1">
    <location>
        <begin position="185"/>
        <end position="194"/>
    </location>
</feature>
<sequence length="551" mass="62945">MTAPPKRKQNGKQQSQGAAVLRVQGRGKRPQGVRKAGPQGAPRRSARLKEIPHLREKSVSEDGTAVRGHLRAYPKKEFPQKSSHLLQSDYRKRKRRQEADDSPYLRAESPQKRPRTSLAAPTVARLSVEDTPAQEAAEYKDKLNLVDYWRKEGTWPREYFEQGHDMSQLLARKKSTSSLRRKQSESTLTSSTTRSDQKPREEKSTQYKNPRYEILLETKGSYMRESKQGITEASKSCYQNLLNADQKVPEDSLFRDDLFKAACEKVRRRNEAIVIQDITRLIVPSAENLAIYGATHLDCLVESVNEGWDNSIPITKTRPQPDYSVGFGRGAFADKQLQKLQPFIGDLMDTSYFMATYYMYFPFLTCEVKCGAAALDIADRQNTHSGTIAVRAIIELFKLVKCEKEVNQEILAFSISHDHTTVRIYGHYAVIEGAKTTFYRHPIRKFDFTEQDGKEKWVAYKFMRNIYDIWMPTHFERICSAIDKIPPDVDFDVSQSELQFSQQSNTESLAALGDGDGESQQSLSYIDSAAVTPTTSFTEQMQGFKRLRKNR</sequence>
<protein>
    <recommendedName>
        <fullName evidence="2">DUF7924 domain-containing protein</fullName>
    </recommendedName>
</protein>
<dbReference type="EMBL" id="PDND01000006">
    <property type="protein sequence ID" value="PGH36542.1"/>
    <property type="molecule type" value="Genomic_DNA"/>
</dbReference>
<evidence type="ECO:0000259" key="2">
    <source>
        <dbReference type="Pfam" id="PF25545"/>
    </source>
</evidence>
<feature type="region of interest" description="Disordered" evidence="1">
    <location>
        <begin position="1"/>
        <end position="137"/>
    </location>
</feature>
<dbReference type="AlphaFoldDB" id="A0A2B7ZU77"/>
<feature type="region of interest" description="Disordered" evidence="1">
    <location>
        <begin position="173"/>
        <end position="209"/>
    </location>
</feature>